<dbReference type="EC" id="3.4.22.-" evidence="11"/>
<dbReference type="GO" id="GO:0019786">
    <property type="term" value="F:protein-phosphatidylethanolamide deconjugating activity"/>
    <property type="evidence" value="ECO:0007669"/>
    <property type="project" value="InterPro"/>
</dbReference>
<evidence type="ECO:0000256" key="13">
    <source>
        <dbReference type="SAM" id="SignalP"/>
    </source>
</evidence>
<keyword evidence="9" id="KW-0072">Autophagy</keyword>
<dbReference type="GO" id="GO:0015031">
    <property type="term" value="P:protein transport"/>
    <property type="evidence" value="ECO:0007669"/>
    <property type="project" value="UniProtKB-KW"/>
</dbReference>
<dbReference type="GO" id="GO:0016485">
    <property type="term" value="P:protein processing"/>
    <property type="evidence" value="ECO:0007669"/>
    <property type="project" value="TreeGrafter"/>
</dbReference>
<comment type="subcellular location">
    <subcellularLocation>
        <location evidence="11">Nucleus</location>
    </subcellularLocation>
    <subcellularLocation>
        <location evidence="11">Cytoplasm</location>
    </subcellularLocation>
    <subcellularLocation>
        <location evidence="1">Preautophagosomal structure</location>
    </subcellularLocation>
</comment>
<dbReference type="SUPFAM" id="SSF54001">
    <property type="entry name" value="Cysteine proteinases"/>
    <property type="match status" value="1"/>
</dbReference>
<dbReference type="InterPro" id="IPR038765">
    <property type="entry name" value="Papain-like_cys_pep_sf"/>
</dbReference>
<keyword evidence="13" id="KW-0732">Signal</keyword>
<accession>A0AAD7NTX9</accession>
<evidence type="ECO:0000256" key="3">
    <source>
        <dbReference type="ARBA" id="ARBA00022448"/>
    </source>
</evidence>
<dbReference type="Proteomes" id="UP001215280">
    <property type="component" value="Unassembled WGS sequence"/>
</dbReference>
<evidence type="ECO:0000256" key="4">
    <source>
        <dbReference type="ARBA" id="ARBA00022490"/>
    </source>
</evidence>
<keyword evidence="11" id="KW-0539">Nucleus</keyword>
<name>A0AAD7NTX9_9AGAR</name>
<dbReference type="GO" id="GO:0034727">
    <property type="term" value="P:piecemeal microautophagy of the nucleus"/>
    <property type="evidence" value="ECO:0007669"/>
    <property type="project" value="TreeGrafter"/>
</dbReference>
<keyword evidence="16" id="KW-1185">Reference proteome</keyword>
<evidence type="ECO:0000256" key="9">
    <source>
        <dbReference type="ARBA" id="ARBA00023006"/>
    </source>
</evidence>
<dbReference type="GO" id="GO:0004197">
    <property type="term" value="F:cysteine-type endopeptidase activity"/>
    <property type="evidence" value="ECO:0007669"/>
    <property type="project" value="TreeGrafter"/>
</dbReference>
<dbReference type="Pfam" id="PF03416">
    <property type="entry name" value="Peptidase_C54"/>
    <property type="match status" value="1"/>
</dbReference>
<evidence type="ECO:0000256" key="8">
    <source>
        <dbReference type="ARBA" id="ARBA00022927"/>
    </source>
</evidence>
<evidence type="ECO:0000256" key="11">
    <source>
        <dbReference type="RuleBase" id="RU363115"/>
    </source>
</evidence>
<feature type="domain" description="Peptidase C54 catalytic" evidence="14">
    <location>
        <begin position="25"/>
        <end position="178"/>
    </location>
</feature>
<evidence type="ECO:0000313" key="16">
    <source>
        <dbReference type="Proteomes" id="UP001215280"/>
    </source>
</evidence>
<keyword evidence="5 11" id="KW-0645">Protease</keyword>
<dbReference type="InterPro" id="IPR005078">
    <property type="entry name" value="Peptidase_C54"/>
</dbReference>
<keyword evidence="4 11" id="KW-0963">Cytoplasm</keyword>
<keyword evidence="8" id="KW-0653">Protein transport</keyword>
<comment type="catalytic activity">
    <reaction evidence="10">
        <text>[protein]-C-terminal L-amino acid-glycyl-phosphatidylethanolamide + H2O = [protein]-C-terminal L-amino acid-glycine + a 1,2-diacyl-sn-glycero-3-phosphoethanolamine</text>
        <dbReference type="Rhea" id="RHEA:67548"/>
        <dbReference type="Rhea" id="RHEA-COMP:17323"/>
        <dbReference type="Rhea" id="RHEA-COMP:17324"/>
        <dbReference type="ChEBI" id="CHEBI:15377"/>
        <dbReference type="ChEBI" id="CHEBI:64612"/>
        <dbReference type="ChEBI" id="CHEBI:172940"/>
        <dbReference type="ChEBI" id="CHEBI:172941"/>
    </reaction>
    <physiologicalReaction direction="left-to-right" evidence="10">
        <dbReference type="Rhea" id="RHEA:67549"/>
    </physiologicalReaction>
</comment>
<evidence type="ECO:0000256" key="7">
    <source>
        <dbReference type="ARBA" id="ARBA00022807"/>
    </source>
</evidence>
<dbReference type="EMBL" id="JARJLG010000013">
    <property type="protein sequence ID" value="KAJ7775899.1"/>
    <property type="molecule type" value="Genomic_DNA"/>
</dbReference>
<evidence type="ECO:0000256" key="6">
    <source>
        <dbReference type="ARBA" id="ARBA00022801"/>
    </source>
</evidence>
<dbReference type="GO" id="GO:0000407">
    <property type="term" value="C:phagophore assembly site"/>
    <property type="evidence" value="ECO:0007669"/>
    <property type="project" value="UniProtKB-SubCell"/>
</dbReference>
<evidence type="ECO:0000256" key="2">
    <source>
        <dbReference type="ARBA" id="ARBA00010958"/>
    </source>
</evidence>
<evidence type="ECO:0000256" key="1">
    <source>
        <dbReference type="ARBA" id="ARBA00004329"/>
    </source>
</evidence>
<comment type="similarity">
    <text evidence="2 11">Belongs to the peptidase C54 family.</text>
</comment>
<evidence type="ECO:0000313" key="15">
    <source>
        <dbReference type="EMBL" id="KAJ7775899.1"/>
    </source>
</evidence>
<evidence type="ECO:0000256" key="10">
    <source>
        <dbReference type="ARBA" id="ARBA00029362"/>
    </source>
</evidence>
<evidence type="ECO:0000259" key="14">
    <source>
        <dbReference type="Pfam" id="PF03416"/>
    </source>
</evidence>
<keyword evidence="6 11" id="KW-0378">Hydrolase</keyword>
<proteinExistence type="inferred from homology"/>
<evidence type="ECO:0000256" key="12">
    <source>
        <dbReference type="SAM" id="MobiDB-lite"/>
    </source>
</evidence>
<protein>
    <recommendedName>
        <fullName evidence="11">Cysteine protease</fullName>
        <ecNumber evidence="11">3.4.22.-</ecNumber>
    </recommendedName>
</protein>
<dbReference type="GO" id="GO:0000045">
    <property type="term" value="P:autophagosome assembly"/>
    <property type="evidence" value="ECO:0007669"/>
    <property type="project" value="TreeGrafter"/>
</dbReference>
<evidence type="ECO:0000256" key="5">
    <source>
        <dbReference type="ARBA" id="ARBA00022670"/>
    </source>
</evidence>
<organism evidence="15 16">
    <name type="scientific">Mycena maculata</name>
    <dbReference type="NCBI Taxonomy" id="230809"/>
    <lineage>
        <taxon>Eukaryota</taxon>
        <taxon>Fungi</taxon>
        <taxon>Dikarya</taxon>
        <taxon>Basidiomycota</taxon>
        <taxon>Agaricomycotina</taxon>
        <taxon>Agaricomycetes</taxon>
        <taxon>Agaricomycetidae</taxon>
        <taxon>Agaricales</taxon>
        <taxon>Marasmiineae</taxon>
        <taxon>Mycenaceae</taxon>
        <taxon>Mycena</taxon>
    </lineage>
</organism>
<feature type="signal peptide" evidence="13">
    <location>
        <begin position="1"/>
        <end position="31"/>
    </location>
</feature>
<comment type="function">
    <text evidence="11">Required for selective autophagic degradation of the nucleus (nucleophagy) as well as for mitophagy which contributes to regulate mitochondrial quantity and quality by eliminating the mitochondria to a basal level to fulfill cellular energy requirements and preventing excess ROS production.</text>
</comment>
<reference evidence="15" key="1">
    <citation type="submission" date="2023-03" db="EMBL/GenBank/DDBJ databases">
        <title>Massive genome expansion in bonnet fungi (Mycena s.s.) driven by repeated elements and novel gene families across ecological guilds.</title>
        <authorList>
            <consortium name="Lawrence Berkeley National Laboratory"/>
            <person name="Harder C.B."/>
            <person name="Miyauchi S."/>
            <person name="Viragh M."/>
            <person name="Kuo A."/>
            <person name="Thoen E."/>
            <person name="Andreopoulos B."/>
            <person name="Lu D."/>
            <person name="Skrede I."/>
            <person name="Drula E."/>
            <person name="Henrissat B."/>
            <person name="Morin E."/>
            <person name="Kohler A."/>
            <person name="Barry K."/>
            <person name="LaButti K."/>
            <person name="Morin E."/>
            <person name="Salamov A."/>
            <person name="Lipzen A."/>
            <person name="Mereny Z."/>
            <person name="Hegedus B."/>
            <person name="Baldrian P."/>
            <person name="Stursova M."/>
            <person name="Weitz H."/>
            <person name="Taylor A."/>
            <person name="Grigoriev I.V."/>
            <person name="Nagy L.G."/>
            <person name="Martin F."/>
            <person name="Kauserud H."/>
        </authorList>
    </citation>
    <scope>NUCLEOTIDE SEQUENCE</scope>
    <source>
        <strain evidence="15">CBHHK188m</strain>
    </source>
</reference>
<dbReference type="InterPro" id="IPR046792">
    <property type="entry name" value="Peptidase_C54_cat"/>
</dbReference>
<sequence length="283" mass="30375">MRSCFDSSSPSPPLFLLPASLMLVDVFPACGLGVSVATDRTLYQTEVHTVSDSPAALAAIQASAMSPVSCHGHASVQSHFSHCHKDGKHDKSETCAWGNRPVLLLLGIRLGLDGVNPVYYETIKMLYTFPQSVGIAGGRPSSSYYFLGVQGDGLFYLDPHHSRPAVPLRPFVPSSTHPTSTHEDARHATNGAAHDTRRSLSPEAYARGGSLSPDYGYARAGSMSPDSHARAGSMSPDFAHAHAHAHAQEPMTEDELYGPPRALLAANDHAHTHDHEATTVLWH</sequence>
<gene>
    <name evidence="15" type="ORF">DFH07DRAFT_72723</name>
</gene>
<dbReference type="PANTHER" id="PTHR22624:SF49">
    <property type="entry name" value="CYSTEINE PROTEASE"/>
    <property type="match status" value="1"/>
</dbReference>
<dbReference type="GO" id="GO:0005634">
    <property type="term" value="C:nucleus"/>
    <property type="evidence" value="ECO:0007669"/>
    <property type="project" value="UniProtKB-SubCell"/>
</dbReference>
<keyword evidence="7" id="KW-0788">Thiol protease</keyword>
<dbReference type="GO" id="GO:0035973">
    <property type="term" value="P:aggrephagy"/>
    <property type="evidence" value="ECO:0007669"/>
    <property type="project" value="TreeGrafter"/>
</dbReference>
<dbReference type="PANTHER" id="PTHR22624">
    <property type="entry name" value="CYSTEINE PROTEASE ATG4"/>
    <property type="match status" value="1"/>
</dbReference>
<dbReference type="AlphaFoldDB" id="A0AAD7NTX9"/>
<comment type="caution">
    <text evidence="15">The sequence shown here is derived from an EMBL/GenBank/DDBJ whole genome shotgun (WGS) entry which is preliminary data.</text>
</comment>
<keyword evidence="3" id="KW-0813">Transport</keyword>
<feature type="region of interest" description="Disordered" evidence="12">
    <location>
        <begin position="168"/>
        <end position="207"/>
    </location>
</feature>
<feature type="chain" id="PRO_5041976399" description="Cysteine protease" evidence="13">
    <location>
        <begin position="32"/>
        <end position="283"/>
    </location>
</feature>
<dbReference type="GO" id="GO:0000423">
    <property type="term" value="P:mitophagy"/>
    <property type="evidence" value="ECO:0007669"/>
    <property type="project" value="TreeGrafter"/>
</dbReference>